<evidence type="ECO:0000313" key="2">
    <source>
        <dbReference type="EMBL" id="NWK57287.1"/>
    </source>
</evidence>
<name>A0A851GQL7_9BACT</name>
<evidence type="ECO:0000313" key="3">
    <source>
        <dbReference type="Proteomes" id="UP000557872"/>
    </source>
</evidence>
<dbReference type="AlphaFoldDB" id="A0A851GQL7"/>
<protein>
    <submittedName>
        <fullName evidence="2">Uncharacterized protein</fullName>
    </submittedName>
</protein>
<keyword evidence="3" id="KW-1185">Reference proteome</keyword>
<dbReference type="RefSeq" id="WP_178934121.1">
    <property type="nucleotide sequence ID" value="NZ_JACBAZ010000009.1"/>
</dbReference>
<feature type="region of interest" description="Disordered" evidence="1">
    <location>
        <begin position="1"/>
        <end position="23"/>
    </location>
</feature>
<sequence>MNKDIITAPAYPPGSHQKNRRSQHPIRDLFHALGQALHTPQGCEIAALRAIGKKVPSCPLKTGK</sequence>
<accession>A0A851GQL7</accession>
<gene>
    <name evidence="2" type="ORF">HW115_16820</name>
</gene>
<dbReference type="EMBL" id="JACBAZ010000009">
    <property type="protein sequence ID" value="NWK57287.1"/>
    <property type="molecule type" value="Genomic_DNA"/>
</dbReference>
<dbReference type="Proteomes" id="UP000557872">
    <property type="component" value="Unassembled WGS sequence"/>
</dbReference>
<reference evidence="2 3" key="1">
    <citation type="submission" date="2020-07" db="EMBL/GenBank/DDBJ databases">
        <title>Roseicoccus Jingziensis gen. nov., sp. nov., isolated from coastal seawater.</title>
        <authorList>
            <person name="Feng X."/>
        </authorList>
    </citation>
    <scope>NUCLEOTIDE SEQUENCE [LARGE SCALE GENOMIC DNA]</scope>
    <source>
        <strain evidence="2 3">N1E253</strain>
    </source>
</reference>
<comment type="caution">
    <text evidence="2">The sequence shown here is derived from an EMBL/GenBank/DDBJ whole genome shotgun (WGS) entry which is preliminary data.</text>
</comment>
<evidence type="ECO:0000256" key="1">
    <source>
        <dbReference type="SAM" id="MobiDB-lite"/>
    </source>
</evidence>
<proteinExistence type="predicted"/>
<organism evidence="2 3">
    <name type="scientific">Oceaniferula marina</name>
    <dbReference type="NCBI Taxonomy" id="2748318"/>
    <lineage>
        <taxon>Bacteria</taxon>
        <taxon>Pseudomonadati</taxon>
        <taxon>Verrucomicrobiota</taxon>
        <taxon>Verrucomicrobiia</taxon>
        <taxon>Verrucomicrobiales</taxon>
        <taxon>Verrucomicrobiaceae</taxon>
        <taxon>Oceaniferula</taxon>
    </lineage>
</organism>